<reference evidence="2 3" key="1">
    <citation type="journal article" date="2021" name="Sci. Rep.">
        <title>The genome of the diatom Chaetoceros tenuissimus carries an ancient integrated fragment of an extant virus.</title>
        <authorList>
            <person name="Hongo Y."/>
            <person name="Kimura K."/>
            <person name="Takaki Y."/>
            <person name="Yoshida Y."/>
            <person name="Baba S."/>
            <person name="Kobayashi G."/>
            <person name="Nagasaki K."/>
            <person name="Hano T."/>
            <person name="Tomaru Y."/>
        </authorList>
    </citation>
    <scope>NUCLEOTIDE SEQUENCE [LARGE SCALE GENOMIC DNA]</scope>
    <source>
        <strain evidence="2 3">NIES-3715</strain>
    </source>
</reference>
<dbReference type="InterPro" id="IPR006076">
    <property type="entry name" value="FAD-dep_OxRdtase"/>
</dbReference>
<dbReference type="EMBL" id="BLLK01000022">
    <property type="protein sequence ID" value="GFH46548.1"/>
    <property type="molecule type" value="Genomic_DNA"/>
</dbReference>
<evidence type="ECO:0000313" key="3">
    <source>
        <dbReference type="Proteomes" id="UP001054902"/>
    </source>
</evidence>
<name>A0AAD3H1D7_9STRA</name>
<dbReference type="AlphaFoldDB" id="A0AAD3H1D7"/>
<dbReference type="InterPro" id="IPR052745">
    <property type="entry name" value="G3P_Oxidase/Oxidoreductase"/>
</dbReference>
<gene>
    <name evidence="2" type="ORF">CTEN210_03022</name>
</gene>
<dbReference type="Gene3D" id="3.30.9.10">
    <property type="entry name" value="D-Amino Acid Oxidase, subunit A, domain 2"/>
    <property type="match status" value="1"/>
</dbReference>
<evidence type="ECO:0000313" key="2">
    <source>
        <dbReference type="EMBL" id="GFH46548.1"/>
    </source>
</evidence>
<dbReference type="PANTHER" id="PTHR42720">
    <property type="entry name" value="GLYCEROL-3-PHOSPHATE DEHYDROGENASE"/>
    <property type="match status" value="1"/>
</dbReference>
<organism evidence="2 3">
    <name type="scientific">Chaetoceros tenuissimus</name>
    <dbReference type="NCBI Taxonomy" id="426638"/>
    <lineage>
        <taxon>Eukaryota</taxon>
        <taxon>Sar</taxon>
        <taxon>Stramenopiles</taxon>
        <taxon>Ochrophyta</taxon>
        <taxon>Bacillariophyta</taxon>
        <taxon>Coscinodiscophyceae</taxon>
        <taxon>Chaetocerotophycidae</taxon>
        <taxon>Chaetocerotales</taxon>
        <taxon>Chaetocerotaceae</taxon>
        <taxon>Chaetoceros</taxon>
    </lineage>
</organism>
<dbReference type="Pfam" id="PF01266">
    <property type="entry name" value="DAO"/>
    <property type="match status" value="1"/>
</dbReference>
<sequence>MDNNNNIYDVVVVGGGVVGSAVLRAATLKGYKCALIEKDEHLLSHASGSNSGIACTGVDATPGTLERALIRDANSMFRLYCKGHNIPTRPCGSLVCAWDMEQKNKLYQVLDESLDAGDTHASILSPSQIQQKEPNLNKRCLGATHIPGEVVVDPWIYSISLAVHARENGAKIFTNFEFDPDASYLNENNNTWSVIEKCSNEKSPRILKAKTIVNATGIFSDHVQKKSIGSTSDKSWTAKPRRGQYRIYSPSLDTCITHPIQPIPTQRTKGIFVFSTIYNQIVVGPTALDQSSRTDRSIDPKVANQLDDHVKNIIPAIDIEKDFVGHYVGIRPGTNKRDYQIHLYPNQGWVAVAGIRSTGLTASLGIGNYVVRLLNSILESPTEIPTIKTTPIPHLSDMIRDFHTRNGFVQIQNFEYKVTHPLTICGWQERDGVAGHVPRM</sequence>
<dbReference type="PANTHER" id="PTHR42720:SF1">
    <property type="entry name" value="GLYCEROL 3-PHOSPHATE OXIDASE"/>
    <property type="match status" value="1"/>
</dbReference>
<proteinExistence type="predicted"/>
<protein>
    <recommendedName>
        <fullName evidence="1">FAD dependent oxidoreductase domain-containing protein</fullName>
    </recommendedName>
</protein>
<dbReference type="SUPFAM" id="SSF51905">
    <property type="entry name" value="FAD/NAD(P)-binding domain"/>
    <property type="match status" value="1"/>
</dbReference>
<accession>A0AAD3H1D7</accession>
<feature type="domain" description="FAD dependent oxidoreductase" evidence="1">
    <location>
        <begin position="9"/>
        <end position="372"/>
    </location>
</feature>
<evidence type="ECO:0000259" key="1">
    <source>
        <dbReference type="Pfam" id="PF01266"/>
    </source>
</evidence>
<dbReference type="Proteomes" id="UP001054902">
    <property type="component" value="Unassembled WGS sequence"/>
</dbReference>
<comment type="caution">
    <text evidence="2">The sequence shown here is derived from an EMBL/GenBank/DDBJ whole genome shotgun (WGS) entry which is preliminary data.</text>
</comment>
<dbReference type="Gene3D" id="3.50.50.60">
    <property type="entry name" value="FAD/NAD(P)-binding domain"/>
    <property type="match status" value="1"/>
</dbReference>
<dbReference type="InterPro" id="IPR036188">
    <property type="entry name" value="FAD/NAD-bd_sf"/>
</dbReference>
<keyword evidence="3" id="KW-1185">Reference proteome</keyword>